<accession>A0A0D2NUA7</accession>
<evidence type="ECO:0000313" key="2">
    <source>
        <dbReference type="Proteomes" id="UP000054270"/>
    </source>
</evidence>
<gene>
    <name evidence="1" type="ORF">HYPSUDRAFT_202045</name>
</gene>
<name>A0A0D2NUA7_HYPSF</name>
<dbReference type="STRING" id="945553.A0A0D2NUA7"/>
<evidence type="ECO:0000313" key="1">
    <source>
        <dbReference type="EMBL" id="KJA22459.1"/>
    </source>
</evidence>
<keyword evidence="2" id="KW-1185">Reference proteome</keyword>
<sequence length="117" mass="12793">MSERPSKRSRTHLGGTYRDTIPLEDDFEVIEARTASLTGPNNTARSSEQIIVNLSWTLGNSWAPEESHEYSLDPDNKSFEEALEADVGDVMANVLLPKTKKGRSQASVDTAAIGLCV</sequence>
<organism evidence="1 2">
    <name type="scientific">Hypholoma sublateritium (strain FD-334 SS-4)</name>
    <dbReference type="NCBI Taxonomy" id="945553"/>
    <lineage>
        <taxon>Eukaryota</taxon>
        <taxon>Fungi</taxon>
        <taxon>Dikarya</taxon>
        <taxon>Basidiomycota</taxon>
        <taxon>Agaricomycotina</taxon>
        <taxon>Agaricomycetes</taxon>
        <taxon>Agaricomycetidae</taxon>
        <taxon>Agaricales</taxon>
        <taxon>Agaricineae</taxon>
        <taxon>Strophariaceae</taxon>
        <taxon>Hypholoma</taxon>
    </lineage>
</organism>
<dbReference type="Proteomes" id="UP000054270">
    <property type="component" value="Unassembled WGS sequence"/>
</dbReference>
<dbReference type="EMBL" id="KN817549">
    <property type="protein sequence ID" value="KJA22459.1"/>
    <property type="molecule type" value="Genomic_DNA"/>
</dbReference>
<reference evidence="2" key="1">
    <citation type="submission" date="2014-04" db="EMBL/GenBank/DDBJ databases">
        <title>Evolutionary Origins and Diversification of the Mycorrhizal Mutualists.</title>
        <authorList>
            <consortium name="DOE Joint Genome Institute"/>
            <consortium name="Mycorrhizal Genomics Consortium"/>
            <person name="Kohler A."/>
            <person name="Kuo A."/>
            <person name="Nagy L.G."/>
            <person name="Floudas D."/>
            <person name="Copeland A."/>
            <person name="Barry K.W."/>
            <person name="Cichocki N."/>
            <person name="Veneault-Fourrey C."/>
            <person name="LaButti K."/>
            <person name="Lindquist E.A."/>
            <person name="Lipzen A."/>
            <person name="Lundell T."/>
            <person name="Morin E."/>
            <person name="Murat C."/>
            <person name="Riley R."/>
            <person name="Ohm R."/>
            <person name="Sun H."/>
            <person name="Tunlid A."/>
            <person name="Henrissat B."/>
            <person name="Grigoriev I.V."/>
            <person name="Hibbett D.S."/>
            <person name="Martin F."/>
        </authorList>
    </citation>
    <scope>NUCLEOTIDE SEQUENCE [LARGE SCALE GENOMIC DNA]</scope>
    <source>
        <strain evidence="2">FD-334 SS-4</strain>
    </source>
</reference>
<proteinExistence type="predicted"/>
<dbReference type="AlphaFoldDB" id="A0A0D2NUA7"/>
<protein>
    <submittedName>
        <fullName evidence="1">Uncharacterized protein</fullName>
    </submittedName>
</protein>